<dbReference type="InterPro" id="IPR019775">
    <property type="entry name" value="WD40_repeat_CS"/>
</dbReference>
<dbReference type="GO" id="GO:0010506">
    <property type="term" value="P:regulation of autophagy"/>
    <property type="evidence" value="ECO:0007669"/>
    <property type="project" value="InterPro"/>
</dbReference>
<evidence type="ECO:0000256" key="8">
    <source>
        <dbReference type="ARBA" id="ARBA00022737"/>
    </source>
</evidence>
<dbReference type="InterPro" id="IPR045269">
    <property type="entry name" value="Atg1-like"/>
</dbReference>
<feature type="repeat" description="WD" evidence="16">
    <location>
        <begin position="457"/>
        <end position="489"/>
    </location>
</feature>
<evidence type="ECO:0000256" key="14">
    <source>
        <dbReference type="ARBA" id="ARBA00047899"/>
    </source>
</evidence>
<evidence type="ECO:0000256" key="11">
    <source>
        <dbReference type="ARBA" id="ARBA00022840"/>
    </source>
</evidence>
<dbReference type="Gene3D" id="2.130.10.10">
    <property type="entry name" value="YVTN repeat-like/Quinoprotein amine dehydrogenase"/>
    <property type="match status" value="1"/>
</dbReference>
<comment type="caution">
    <text evidence="18">The sequence shown here is derived from an EMBL/GenBank/DDBJ whole genome shotgun (WGS) entry which is preliminary data.</text>
</comment>
<protein>
    <recommendedName>
        <fullName evidence="3">Serine/threonine-protein kinase ATG1</fullName>
        <ecNumber evidence="2">2.7.11.1</ecNumber>
    </recommendedName>
    <alternativeName>
        <fullName evidence="13">Autophagy-related protein 1</fullName>
    </alternativeName>
    <alternativeName>
        <fullName evidence="4">Serine/threonine-protein kinase atg1</fullName>
    </alternativeName>
</protein>
<evidence type="ECO:0000256" key="5">
    <source>
        <dbReference type="ARBA" id="ARBA00022527"/>
    </source>
</evidence>
<feature type="repeat" description="WD" evidence="16">
    <location>
        <begin position="415"/>
        <end position="456"/>
    </location>
</feature>
<evidence type="ECO:0000256" key="4">
    <source>
        <dbReference type="ARBA" id="ARBA00019599"/>
    </source>
</evidence>
<dbReference type="OrthoDB" id="10252171at2759"/>
<dbReference type="InterPro" id="IPR000719">
    <property type="entry name" value="Prot_kinase_dom"/>
</dbReference>
<keyword evidence="8" id="KW-0677">Repeat</keyword>
<feature type="domain" description="Protein kinase" evidence="17">
    <location>
        <begin position="43"/>
        <end position="316"/>
    </location>
</feature>
<keyword evidence="9" id="KW-0547">Nucleotide-binding</keyword>
<keyword evidence="6 16" id="KW-0853">WD repeat</keyword>
<evidence type="ECO:0000313" key="18">
    <source>
        <dbReference type="EMBL" id="KAF7512426.1"/>
    </source>
</evidence>
<evidence type="ECO:0000259" key="17">
    <source>
        <dbReference type="PROSITE" id="PS50011"/>
    </source>
</evidence>
<dbReference type="InterPro" id="IPR015943">
    <property type="entry name" value="WD40/YVTN_repeat-like_dom_sf"/>
</dbReference>
<dbReference type="SMART" id="SM00220">
    <property type="entry name" value="S_TKc"/>
    <property type="match status" value="1"/>
</dbReference>
<evidence type="ECO:0000256" key="3">
    <source>
        <dbReference type="ARBA" id="ARBA00018572"/>
    </source>
</evidence>
<dbReference type="PROSITE" id="PS50011">
    <property type="entry name" value="PROTEIN_KINASE_DOM"/>
    <property type="match status" value="1"/>
</dbReference>
<dbReference type="EMBL" id="JAACFV010000012">
    <property type="protein sequence ID" value="KAF7512426.1"/>
    <property type="molecule type" value="Genomic_DNA"/>
</dbReference>
<comment type="subcellular location">
    <subcellularLocation>
        <location evidence="1">Preautophagosomal structure membrane</location>
        <topology evidence="1">Peripheral membrane protein</topology>
    </subcellularLocation>
</comment>
<keyword evidence="10" id="KW-0418">Kinase</keyword>
<evidence type="ECO:0000256" key="16">
    <source>
        <dbReference type="PROSITE-ProRule" id="PRU00221"/>
    </source>
</evidence>
<keyword evidence="7" id="KW-0808">Transferase</keyword>
<dbReference type="AlphaFoldDB" id="A0A8H7EA78"/>
<dbReference type="EC" id="2.7.11.1" evidence="2"/>
<keyword evidence="12" id="KW-0072">Autophagy</keyword>
<evidence type="ECO:0000313" key="19">
    <source>
        <dbReference type="Proteomes" id="UP000606974"/>
    </source>
</evidence>
<evidence type="ECO:0000256" key="9">
    <source>
        <dbReference type="ARBA" id="ARBA00022741"/>
    </source>
</evidence>
<dbReference type="SUPFAM" id="SSF50978">
    <property type="entry name" value="WD40 repeat-like"/>
    <property type="match status" value="1"/>
</dbReference>
<name>A0A8H7EA78_9EURO</name>
<proteinExistence type="predicted"/>
<evidence type="ECO:0000256" key="2">
    <source>
        <dbReference type="ARBA" id="ARBA00012513"/>
    </source>
</evidence>
<evidence type="ECO:0000256" key="10">
    <source>
        <dbReference type="ARBA" id="ARBA00022777"/>
    </source>
</evidence>
<dbReference type="SMART" id="SM00320">
    <property type="entry name" value="WD40"/>
    <property type="match status" value="2"/>
</dbReference>
<dbReference type="InterPro" id="IPR001680">
    <property type="entry name" value="WD40_rpt"/>
</dbReference>
<dbReference type="GO" id="GO:0005776">
    <property type="term" value="C:autophagosome"/>
    <property type="evidence" value="ECO:0007669"/>
    <property type="project" value="TreeGrafter"/>
</dbReference>
<keyword evidence="11" id="KW-0067">ATP-binding</keyword>
<dbReference type="GO" id="GO:0005524">
    <property type="term" value="F:ATP binding"/>
    <property type="evidence" value="ECO:0007669"/>
    <property type="project" value="UniProtKB-KW"/>
</dbReference>
<evidence type="ECO:0000256" key="7">
    <source>
        <dbReference type="ARBA" id="ARBA00022679"/>
    </source>
</evidence>
<dbReference type="InterPro" id="IPR008271">
    <property type="entry name" value="Ser/Thr_kinase_AS"/>
</dbReference>
<reference evidence="18" key="1">
    <citation type="submission" date="2020-02" db="EMBL/GenBank/DDBJ databases">
        <authorList>
            <person name="Palmer J.M."/>
        </authorList>
    </citation>
    <scope>NUCLEOTIDE SEQUENCE</scope>
    <source>
        <strain evidence="18">EPUS1.4</strain>
        <tissue evidence="18">Thallus</tissue>
    </source>
</reference>
<dbReference type="PROSITE" id="PS50082">
    <property type="entry name" value="WD_REPEATS_2"/>
    <property type="match status" value="2"/>
</dbReference>
<dbReference type="PROSITE" id="PS00678">
    <property type="entry name" value="WD_REPEATS_1"/>
    <property type="match status" value="1"/>
</dbReference>
<dbReference type="Gene3D" id="1.10.510.10">
    <property type="entry name" value="Transferase(Phosphotransferase) domain 1"/>
    <property type="match status" value="1"/>
</dbReference>
<sequence>MMSRLPDLVRDSRLRTEFRDSITIHSYLEIDEIGGRFSREEYWKTERFLGCGGFGQVRLEKCVAKGAMQDSFRAVKVMNKPLDPSLSLDFNRELEAIAKFSNDRYKRWFVKSFGWFEDPTSIFITMEYCRHGDLHHYLKRKCLVPAGEVQQLAYQMLEGLDQMHQNDFAHRDLKPGNILIKSRPPEEKWWIVLADFGISKRADNSNGPTTVIKGTTTFMAPELLGYLDRLRPKSIADFKAADIWALGEIIFQMLTGETTFQNPMELMTYCIGQREFPLHRLPISAAADSREFIMRLMMVLPQDRMTTTQCIQHCWIKPLRTEEEFAVLNLKQSSPLIPEFPQNKSASARWSSLSDLEHKLTQTTAQWRPMTPLHPDSFTRQTRFESTSGSPSIQHYSNTGQKSLVLTEMALVQTLKGHLDWVWAVAFSSDGKRLASASGDRTVRLWDARSGEHIQTLEGHTYHVRVVAFLPDGKRLASASDDGTVRLWEDIIKKC</sequence>
<dbReference type="Proteomes" id="UP000606974">
    <property type="component" value="Unassembled WGS sequence"/>
</dbReference>
<dbReference type="GO" id="GO:0005829">
    <property type="term" value="C:cytosol"/>
    <property type="evidence" value="ECO:0007669"/>
    <property type="project" value="TreeGrafter"/>
</dbReference>
<comment type="catalytic activity">
    <reaction evidence="14">
        <text>L-threonyl-[protein] + ATP = O-phospho-L-threonyl-[protein] + ADP + H(+)</text>
        <dbReference type="Rhea" id="RHEA:46608"/>
        <dbReference type="Rhea" id="RHEA-COMP:11060"/>
        <dbReference type="Rhea" id="RHEA-COMP:11605"/>
        <dbReference type="ChEBI" id="CHEBI:15378"/>
        <dbReference type="ChEBI" id="CHEBI:30013"/>
        <dbReference type="ChEBI" id="CHEBI:30616"/>
        <dbReference type="ChEBI" id="CHEBI:61977"/>
        <dbReference type="ChEBI" id="CHEBI:456216"/>
        <dbReference type="EC" id="2.7.11.1"/>
    </reaction>
</comment>
<keyword evidence="5" id="KW-0723">Serine/threonine-protein kinase</keyword>
<dbReference type="GO" id="GO:0034045">
    <property type="term" value="C:phagophore assembly site membrane"/>
    <property type="evidence" value="ECO:0007669"/>
    <property type="project" value="UniProtKB-SubCell"/>
</dbReference>
<evidence type="ECO:0000256" key="12">
    <source>
        <dbReference type="ARBA" id="ARBA00023006"/>
    </source>
</evidence>
<dbReference type="PANTHER" id="PTHR24348">
    <property type="entry name" value="SERINE/THREONINE-PROTEIN KINASE UNC-51-RELATED"/>
    <property type="match status" value="1"/>
</dbReference>
<organism evidence="18 19">
    <name type="scientific">Endocarpon pusillum</name>
    <dbReference type="NCBI Taxonomy" id="364733"/>
    <lineage>
        <taxon>Eukaryota</taxon>
        <taxon>Fungi</taxon>
        <taxon>Dikarya</taxon>
        <taxon>Ascomycota</taxon>
        <taxon>Pezizomycotina</taxon>
        <taxon>Eurotiomycetes</taxon>
        <taxon>Chaetothyriomycetidae</taxon>
        <taxon>Verrucariales</taxon>
        <taxon>Verrucariaceae</taxon>
        <taxon>Endocarpon</taxon>
    </lineage>
</organism>
<dbReference type="PROSITE" id="PS50294">
    <property type="entry name" value="WD_REPEATS_REGION"/>
    <property type="match status" value="2"/>
</dbReference>
<keyword evidence="19" id="KW-1185">Reference proteome</keyword>
<comment type="catalytic activity">
    <reaction evidence="15">
        <text>L-seryl-[protein] + ATP = O-phospho-L-seryl-[protein] + ADP + H(+)</text>
        <dbReference type="Rhea" id="RHEA:17989"/>
        <dbReference type="Rhea" id="RHEA-COMP:9863"/>
        <dbReference type="Rhea" id="RHEA-COMP:11604"/>
        <dbReference type="ChEBI" id="CHEBI:15378"/>
        <dbReference type="ChEBI" id="CHEBI:29999"/>
        <dbReference type="ChEBI" id="CHEBI:30616"/>
        <dbReference type="ChEBI" id="CHEBI:83421"/>
        <dbReference type="ChEBI" id="CHEBI:456216"/>
        <dbReference type="EC" id="2.7.11.1"/>
    </reaction>
</comment>
<gene>
    <name evidence="18" type="ORF">GJ744_001361</name>
</gene>
<dbReference type="SUPFAM" id="SSF56112">
    <property type="entry name" value="Protein kinase-like (PK-like)"/>
    <property type="match status" value="1"/>
</dbReference>
<evidence type="ECO:0000256" key="1">
    <source>
        <dbReference type="ARBA" id="ARBA00004623"/>
    </source>
</evidence>
<dbReference type="InterPro" id="IPR036322">
    <property type="entry name" value="WD40_repeat_dom_sf"/>
</dbReference>
<dbReference type="Pfam" id="PF00069">
    <property type="entry name" value="Pkinase"/>
    <property type="match status" value="1"/>
</dbReference>
<evidence type="ECO:0000256" key="13">
    <source>
        <dbReference type="ARBA" id="ARBA00030237"/>
    </source>
</evidence>
<dbReference type="InterPro" id="IPR011009">
    <property type="entry name" value="Kinase-like_dom_sf"/>
</dbReference>
<evidence type="ECO:0000256" key="15">
    <source>
        <dbReference type="ARBA" id="ARBA00048679"/>
    </source>
</evidence>
<accession>A0A8H7EA78</accession>
<dbReference type="Pfam" id="PF00400">
    <property type="entry name" value="WD40"/>
    <property type="match status" value="2"/>
</dbReference>
<dbReference type="CDD" id="cd14014">
    <property type="entry name" value="STKc_PknB_like"/>
    <property type="match status" value="1"/>
</dbReference>
<dbReference type="GO" id="GO:0004674">
    <property type="term" value="F:protein serine/threonine kinase activity"/>
    <property type="evidence" value="ECO:0007669"/>
    <property type="project" value="UniProtKB-KW"/>
</dbReference>
<dbReference type="PANTHER" id="PTHR24348:SF22">
    <property type="entry name" value="NON-SPECIFIC SERINE_THREONINE PROTEIN KINASE"/>
    <property type="match status" value="1"/>
</dbReference>
<dbReference type="PROSITE" id="PS00108">
    <property type="entry name" value="PROTEIN_KINASE_ST"/>
    <property type="match status" value="1"/>
</dbReference>
<evidence type="ECO:0000256" key="6">
    <source>
        <dbReference type="ARBA" id="ARBA00022574"/>
    </source>
</evidence>
<dbReference type="GO" id="GO:0000045">
    <property type="term" value="P:autophagosome assembly"/>
    <property type="evidence" value="ECO:0007669"/>
    <property type="project" value="TreeGrafter"/>
</dbReference>